<gene>
    <name evidence="1" type="ORF">Pla163_01390</name>
</gene>
<sequence>MQIEKLEDEAFARLRSSFLTFTWETERKLVERAMSLGQQPGSREEARTLFAATPELYFVREQISPGAEGNGYYVIWPDGQSLTRELREFSMSLVLNERVDGRMRANAEAKGVVEWESQLHGALNIGYDALGNPITKMTLNWAGVPL</sequence>
<dbReference type="AlphaFoldDB" id="A0A518CUY9"/>
<proteinExistence type="predicted"/>
<protein>
    <submittedName>
        <fullName evidence="1">Uncharacterized protein</fullName>
    </submittedName>
</protein>
<accession>A0A518CUY9</accession>
<dbReference type="EMBL" id="CP036290">
    <property type="protein sequence ID" value="QDU83043.1"/>
    <property type="molecule type" value="Genomic_DNA"/>
</dbReference>
<name>A0A518CUY9_9BACT</name>
<evidence type="ECO:0000313" key="1">
    <source>
        <dbReference type="EMBL" id="QDU83043.1"/>
    </source>
</evidence>
<evidence type="ECO:0000313" key="2">
    <source>
        <dbReference type="Proteomes" id="UP000319342"/>
    </source>
</evidence>
<reference evidence="1 2" key="1">
    <citation type="submission" date="2019-02" db="EMBL/GenBank/DDBJ databases">
        <title>Deep-cultivation of Planctomycetes and their phenomic and genomic characterization uncovers novel biology.</title>
        <authorList>
            <person name="Wiegand S."/>
            <person name="Jogler M."/>
            <person name="Boedeker C."/>
            <person name="Pinto D."/>
            <person name="Vollmers J."/>
            <person name="Rivas-Marin E."/>
            <person name="Kohn T."/>
            <person name="Peeters S.H."/>
            <person name="Heuer A."/>
            <person name="Rast P."/>
            <person name="Oberbeckmann S."/>
            <person name="Bunk B."/>
            <person name="Jeske O."/>
            <person name="Meyerdierks A."/>
            <person name="Storesund J.E."/>
            <person name="Kallscheuer N."/>
            <person name="Luecker S."/>
            <person name="Lage O.M."/>
            <person name="Pohl T."/>
            <person name="Merkel B.J."/>
            <person name="Hornburger P."/>
            <person name="Mueller R.-W."/>
            <person name="Bruemmer F."/>
            <person name="Labrenz M."/>
            <person name="Spormann A.M."/>
            <person name="Op den Camp H."/>
            <person name="Overmann J."/>
            <person name="Amann R."/>
            <person name="Jetten M.S.M."/>
            <person name="Mascher T."/>
            <person name="Medema M.H."/>
            <person name="Devos D.P."/>
            <person name="Kaster A.-K."/>
            <person name="Ovreas L."/>
            <person name="Rohde M."/>
            <person name="Galperin M.Y."/>
            <person name="Jogler C."/>
        </authorList>
    </citation>
    <scope>NUCLEOTIDE SEQUENCE [LARGE SCALE GENOMIC DNA]</scope>
    <source>
        <strain evidence="1 2">Pla163</strain>
    </source>
</reference>
<organism evidence="1 2">
    <name type="scientific">Rohdeia mirabilis</name>
    <dbReference type="NCBI Taxonomy" id="2528008"/>
    <lineage>
        <taxon>Bacteria</taxon>
        <taxon>Pseudomonadati</taxon>
        <taxon>Planctomycetota</taxon>
        <taxon>Planctomycetia</taxon>
        <taxon>Planctomycetia incertae sedis</taxon>
        <taxon>Rohdeia</taxon>
    </lineage>
</organism>
<keyword evidence="2" id="KW-1185">Reference proteome</keyword>
<dbReference type="Proteomes" id="UP000319342">
    <property type="component" value="Chromosome"/>
</dbReference>